<dbReference type="GO" id="GO:0005634">
    <property type="term" value="C:nucleus"/>
    <property type="evidence" value="ECO:0007669"/>
    <property type="project" value="UniProtKB-SubCell"/>
</dbReference>
<evidence type="ECO:0000313" key="12">
    <source>
        <dbReference type="WBParaSite" id="SBAD_0000607401-mRNA-1"/>
    </source>
</evidence>
<dbReference type="InterPro" id="IPR006811">
    <property type="entry name" value="RNA_pol_II_suA"/>
</dbReference>
<dbReference type="AlphaFoldDB" id="A0A183IQE4"/>
<reference evidence="10 11" key="2">
    <citation type="submission" date="2018-11" db="EMBL/GenBank/DDBJ databases">
        <authorList>
            <consortium name="Pathogen Informatics"/>
        </authorList>
    </citation>
    <scope>NUCLEOTIDE SEQUENCE [LARGE SCALE GENOMIC DNA]</scope>
</reference>
<comment type="catalytic activity">
    <reaction evidence="7 9">
        <text>O-phospho-L-seryl-[protein] + H2O = L-seryl-[protein] + phosphate</text>
        <dbReference type="Rhea" id="RHEA:20629"/>
        <dbReference type="Rhea" id="RHEA-COMP:9863"/>
        <dbReference type="Rhea" id="RHEA-COMP:11604"/>
        <dbReference type="ChEBI" id="CHEBI:15377"/>
        <dbReference type="ChEBI" id="CHEBI:29999"/>
        <dbReference type="ChEBI" id="CHEBI:43474"/>
        <dbReference type="ChEBI" id="CHEBI:83421"/>
        <dbReference type="EC" id="3.1.3.16"/>
    </reaction>
</comment>
<evidence type="ECO:0000256" key="4">
    <source>
        <dbReference type="ARBA" id="ARBA00022801"/>
    </source>
</evidence>
<dbReference type="Gene3D" id="3.40.50.2300">
    <property type="match status" value="2"/>
</dbReference>
<keyword evidence="4 9" id="KW-0378">Hydrolase</keyword>
<dbReference type="GO" id="GO:0008420">
    <property type="term" value="F:RNA polymerase II CTD heptapeptide repeat phosphatase activity"/>
    <property type="evidence" value="ECO:0007669"/>
    <property type="project" value="UniProtKB-ARBA"/>
</dbReference>
<evidence type="ECO:0000256" key="8">
    <source>
        <dbReference type="ARBA" id="ARBA00048336"/>
    </source>
</evidence>
<organism evidence="12">
    <name type="scientific">Soboliphyme baturini</name>
    <dbReference type="NCBI Taxonomy" id="241478"/>
    <lineage>
        <taxon>Eukaryota</taxon>
        <taxon>Metazoa</taxon>
        <taxon>Ecdysozoa</taxon>
        <taxon>Nematoda</taxon>
        <taxon>Enoplea</taxon>
        <taxon>Dorylaimia</taxon>
        <taxon>Dioctophymatida</taxon>
        <taxon>Dioctophymatoidea</taxon>
        <taxon>Soboliphymatidae</taxon>
        <taxon>Soboliphyme</taxon>
    </lineage>
</organism>
<keyword evidence="5 9" id="KW-0904">Protein phosphatase</keyword>
<keyword evidence="11" id="KW-1185">Reference proteome</keyword>
<evidence type="ECO:0000256" key="9">
    <source>
        <dbReference type="RuleBase" id="RU369031"/>
    </source>
</evidence>
<comment type="subcellular location">
    <subcellularLocation>
        <location evidence="1 9">Nucleus</location>
    </subcellularLocation>
</comment>
<protein>
    <recommendedName>
        <fullName evidence="9">RNA polymerase II subunit A C-terminal domain phosphatase SSU72</fullName>
        <shortName evidence="9">CTD phosphatase SSU72</shortName>
        <ecNumber evidence="9">3.1.3.16</ecNumber>
    </recommendedName>
</protein>
<comment type="catalytic activity">
    <reaction evidence="8 9">
        <text>O-phospho-L-threonyl-[protein] + H2O = L-threonyl-[protein] + phosphate</text>
        <dbReference type="Rhea" id="RHEA:47004"/>
        <dbReference type="Rhea" id="RHEA-COMP:11060"/>
        <dbReference type="Rhea" id="RHEA-COMP:11605"/>
        <dbReference type="ChEBI" id="CHEBI:15377"/>
        <dbReference type="ChEBI" id="CHEBI:30013"/>
        <dbReference type="ChEBI" id="CHEBI:43474"/>
        <dbReference type="ChEBI" id="CHEBI:61977"/>
        <dbReference type="EC" id="3.1.3.16"/>
    </reaction>
</comment>
<evidence type="ECO:0000313" key="10">
    <source>
        <dbReference type="EMBL" id="VDP08440.1"/>
    </source>
</evidence>
<keyword evidence="3 9" id="KW-0507">mRNA processing</keyword>
<evidence type="ECO:0000256" key="5">
    <source>
        <dbReference type="ARBA" id="ARBA00022912"/>
    </source>
</evidence>
<evidence type="ECO:0000256" key="6">
    <source>
        <dbReference type="ARBA" id="ARBA00023242"/>
    </source>
</evidence>
<reference evidence="12" key="1">
    <citation type="submission" date="2016-06" db="UniProtKB">
        <authorList>
            <consortium name="WormBaseParasite"/>
        </authorList>
    </citation>
    <scope>IDENTIFICATION</scope>
</reference>
<dbReference type="FunFam" id="3.40.50.2300:FF:000039">
    <property type="entry name" value="RNA polymerase II subunit A C-terminal domain phosphatase"/>
    <property type="match status" value="1"/>
</dbReference>
<evidence type="ECO:0000256" key="3">
    <source>
        <dbReference type="ARBA" id="ARBA00022664"/>
    </source>
</evidence>
<dbReference type="PANTHER" id="PTHR20383">
    <property type="entry name" value="RNA POLYMERASE II SUBUNIT A C-TERMINAL DOMAIN PHOSPHATASE"/>
    <property type="match status" value="1"/>
</dbReference>
<keyword evidence="6 9" id="KW-0539">Nucleus</keyword>
<sequence length="151" mass="17403">MFIFSPCESAQCHTATTMPEKLKFAIVCSSNMNRSMEAHSFLSKKGFWVRSFGIGNLVKLPGASPDKPNLYDFNTTYADIYKDLVVKDRQLYTQNGILNMLDRNRRIKNKPERFQECREAFDVVICCEERVFDQVFEGIIFLPTFLGIHTA</sequence>
<dbReference type="WBParaSite" id="SBAD_0000607401-mRNA-1">
    <property type="protein sequence ID" value="SBAD_0000607401-mRNA-1"/>
    <property type="gene ID" value="SBAD_0000607401"/>
</dbReference>
<comment type="function">
    <text evidence="9">Protein phosphatase that catalyzes the dephosphorylation of the C-terminal domain of RNA polymerase II. Plays a role in RNA processing and termination.</text>
</comment>
<dbReference type="EC" id="3.1.3.16" evidence="9"/>
<dbReference type="Pfam" id="PF04722">
    <property type="entry name" value="Ssu72"/>
    <property type="match status" value="1"/>
</dbReference>
<accession>A0A183IQE4</accession>
<evidence type="ECO:0000256" key="2">
    <source>
        <dbReference type="ARBA" id="ARBA00008978"/>
    </source>
</evidence>
<evidence type="ECO:0000256" key="7">
    <source>
        <dbReference type="ARBA" id="ARBA00047761"/>
    </source>
</evidence>
<gene>
    <name evidence="10" type="ORF">SBAD_LOCUS5841</name>
</gene>
<comment type="similarity">
    <text evidence="2 9">Belongs to the SSU72 phosphatase family.</text>
</comment>
<proteinExistence type="inferred from homology"/>
<dbReference type="EMBL" id="UZAM01009289">
    <property type="protein sequence ID" value="VDP08440.1"/>
    <property type="molecule type" value="Genomic_DNA"/>
</dbReference>
<name>A0A183IQE4_9BILA</name>
<evidence type="ECO:0000256" key="1">
    <source>
        <dbReference type="ARBA" id="ARBA00004123"/>
    </source>
</evidence>
<evidence type="ECO:0000313" key="11">
    <source>
        <dbReference type="Proteomes" id="UP000270296"/>
    </source>
</evidence>
<dbReference type="OrthoDB" id="57957at2759"/>
<dbReference type="Proteomes" id="UP000270296">
    <property type="component" value="Unassembled WGS sequence"/>
</dbReference>
<dbReference type="GO" id="GO:0031124">
    <property type="term" value="P:mRNA 3'-end processing"/>
    <property type="evidence" value="ECO:0007669"/>
    <property type="project" value="UniProtKB-ARBA"/>
</dbReference>